<evidence type="ECO:0000313" key="12">
    <source>
        <dbReference type="EMBL" id="KAA6390925.1"/>
    </source>
</evidence>
<dbReference type="InterPro" id="IPR051132">
    <property type="entry name" value="3-5_Exonuclease_domain"/>
</dbReference>
<keyword evidence="3" id="KW-0479">Metal-binding</keyword>
<evidence type="ECO:0000256" key="3">
    <source>
        <dbReference type="ARBA" id="ARBA00022723"/>
    </source>
</evidence>
<keyword evidence="7" id="KW-0539">Nucleus</keyword>
<evidence type="ECO:0000256" key="5">
    <source>
        <dbReference type="ARBA" id="ARBA00022839"/>
    </source>
</evidence>
<sequence length="260" mass="30040">IIFIFIIITPLIPLFTSEIPQKACVAVKGDIKQLQSQQEFEPRGFVELTDLSKQLGIVDLGLQRLCANMLGIFVSKEQQLSDWSTQPLSQEQIVYAATDAWVSRWLLEAAFEYKKLGINLPPVVQKRAIDKNNPTLIVYYISENVSVEQLQQVFEQQDIHTIKVKIQKKISTVNQDGHEFKVKNGQIWLDDDQDILAAVDKMNNFDIDGVRIGVKGSKQKIRQKEENERKSEINVIDQQFRGVKMEYWSDDDEDEYDYEE</sequence>
<dbReference type="Gene3D" id="3.30.70.330">
    <property type="match status" value="1"/>
</dbReference>
<dbReference type="AlphaFoldDB" id="A0A5J4W877"/>
<evidence type="ECO:0000256" key="1">
    <source>
        <dbReference type="ARBA" id="ARBA00004123"/>
    </source>
</evidence>
<dbReference type="SUPFAM" id="SSF53098">
    <property type="entry name" value="Ribonuclease H-like"/>
    <property type="match status" value="1"/>
</dbReference>
<dbReference type="InterPro" id="IPR012337">
    <property type="entry name" value="RNaseH-like_sf"/>
</dbReference>
<evidence type="ECO:0000256" key="7">
    <source>
        <dbReference type="ARBA" id="ARBA00023242"/>
    </source>
</evidence>
<reference evidence="12 13" key="1">
    <citation type="submission" date="2019-03" db="EMBL/GenBank/DDBJ databases">
        <title>Single cell metagenomics reveals metabolic interactions within the superorganism composed of flagellate Streblomastix strix and complex community of Bacteroidetes bacteria on its surface.</title>
        <authorList>
            <person name="Treitli S.C."/>
            <person name="Kolisko M."/>
            <person name="Husnik F."/>
            <person name="Keeling P."/>
            <person name="Hampl V."/>
        </authorList>
    </citation>
    <scope>NUCLEOTIDE SEQUENCE [LARGE SCALE GENOMIC DNA]</scope>
    <source>
        <strain evidence="12">ST1C</strain>
    </source>
</reference>
<dbReference type="GO" id="GO:0005634">
    <property type="term" value="C:nucleus"/>
    <property type="evidence" value="ECO:0007669"/>
    <property type="project" value="UniProtKB-SubCell"/>
</dbReference>
<protein>
    <recommendedName>
        <fullName evidence="8">3'-5' exonuclease</fullName>
    </recommendedName>
    <alternativeName>
        <fullName evidence="9">Werner Syndrome-like exonuclease</fullName>
    </alternativeName>
</protein>
<dbReference type="InterPro" id="IPR035979">
    <property type="entry name" value="RBD_domain_sf"/>
</dbReference>
<dbReference type="InterPro" id="IPR002562">
    <property type="entry name" value="3'-5'_exonuclease_dom"/>
</dbReference>
<dbReference type="Pfam" id="PF01612">
    <property type="entry name" value="DNA_pol_A_exo1"/>
    <property type="match status" value="1"/>
</dbReference>
<keyword evidence="5" id="KW-0269">Exonuclease</keyword>
<organism evidence="12 13">
    <name type="scientific">Streblomastix strix</name>
    <dbReference type="NCBI Taxonomy" id="222440"/>
    <lineage>
        <taxon>Eukaryota</taxon>
        <taxon>Metamonada</taxon>
        <taxon>Preaxostyla</taxon>
        <taxon>Oxymonadida</taxon>
        <taxon>Streblomastigidae</taxon>
        <taxon>Streblomastix</taxon>
    </lineage>
</organism>
<keyword evidence="10" id="KW-0732">Signal</keyword>
<evidence type="ECO:0000256" key="2">
    <source>
        <dbReference type="ARBA" id="ARBA00022722"/>
    </source>
</evidence>
<dbReference type="GO" id="GO:0008408">
    <property type="term" value="F:3'-5' exonuclease activity"/>
    <property type="evidence" value="ECO:0007669"/>
    <property type="project" value="InterPro"/>
</dbReference>
<evidence type="ECO:0000259" key="11">
    <source>
        <dbReference type="Pfam" id="PF01612"/>
    </source>
</evidence>
<keyword evidence="6" id="KW-0460">Magnesium</keyword>
<gene>
    <name evidence="12" type="ORF">EZS28_013549</name>
</gene>
<feature type="non-terminal residue" evidence="12">
    <location>
        <position position="1"/>
    </location>
</feature>
<feature type="chain" id="PRO_5023853702" description="3'-5' exonuclease" evidence="10">
    <location>
        <begin position="18"/>
        <end position="260"/>
    </location>
</feature>
<name>A0A5J4W877_9EUKA</name>
<comment type="caution">
    <text evidence="12">The sequence shown here is derived from an EMBL/GenBank/DDBJ whole genome shotgun (WGS) entry which is preliminary data.</text>
</comment>
<accession>A0A5J4W877</accession>
<evidence type="ECO:0000256" key="8">
    <source>
        <dbReference type="ARBA" id="ARBA00040531"/>
    </source>
</evidence>
<dbReference type="Gene3D" id="3.30.420.10">
    <property type="entry name" value="Ribonuclease H-like superfamily/Ribonuclease H"/>
    <property type="match status" value="1"/>
</dbReference>
<dbReference type="OrthoDB" id="1920326at2759"/>
<proteinExistence type="predicted"/>
<dbReference type="PANTHER" id="PTHR13620:SF109">
    <property type="entry name" value="3'-5' EXONUCLEASE"/>
    <property type="match status" value="1"/>
</dbReference>
<keyword evidence="2" id="KW-0540">Nuclease</keyword>
<dbReference type="InterPro" id="IPR012677">
    <property type="entry name" value="Nucleotide-bd_a/b_plait_sf"/>
</dbReference>
<dbReference type="EMBL" id="SNRW01003055">
    <property type="protein sequence ID" value="KAA6390925.1"/>
    <property type="molecule type" value="Genomic_DNA"/>
</dbReference>
<dbReference type="Proteomes" id="UP000324800">
    <property type="component" value="Unassembled WGS sequence"/>
</dbReference>
<evidence type="ECO:0000256" key="6">
    <source>
        <dbReference type="ARBA" id="ARBA00022842"/>
    </source>
</evidence>
<comment type="subcellular location">
    <subcellularLocation>
        <location evidence="1">Nucleus</location>
    </subcellularLocation>
</comment>
<dbReference type="SUPFAM" id="SSF54928">
    <property type="entry name" value="RNA-binding domain, RBD"/>
    <property type="match status" value="1"/>
</dbReference>
<evidence type="ECO:0000313" key="13">
    <source>
        <dbReference type="Proteomes" id="UP000324800"/>
    </source>
</evidence>
<evidence type="ECO:0000256" key="10">
    <source>
        <dbReference type="SAM" id="SignalP"/>
    </source>
</evidence>
<feature type="signal peptide" evidence="10">
    <location>
        <begin position="1"/>
        <end position="17"/>
    </location>
</feature>
<evidence type="ECO:0000256" key="4">
    <source>
        <dbReference type="ARBA" id="ARBA00022801"/>
    </source>
</evidence>
<dbReference type="GO" id="GO:0046872">
    <property type="term" value="F:metal ion binding"/>
    <property type="evidence" value="ECO:0007669"/>
    <property type="project" value="UniProtKB-KW"/>
</dbReference>
<feature type="domain" description="3'-5' exonuclease" evidence="11">
    <location>
        <begin position="8"/>
        <end position="103"/>
    </location>
</feature>
<dbReference type="GO" id="GO:0003676">
    <property type="term" value="F:nucleic acid binding"/>
    <property type="evidence" value="ECO:0007669"/>
    <property type="project" value="InterPro"/>
</dbReference>
<keyword evidence="4" id="KW-0378">Hydrolase</keyword>
<dbReference type="InterPro" id="IPR036397">
    <property type="entry name" value="RNaseH_sf"/>
</dbReference>
<evidence type="ECO:0000256" key="9">
    <source>
        <dbReference type="ARBA" id="ARBA00042761"/>
    </source>
</evidence>
<dbReference type="PANTHER" id="PTHR13620">
    <property type="entry name" value="3-5 EXONUCLEASE"/>
    <property type="match status" value="1"/>
</dbReference>
<dbReference type="GO" id="GO:0006139">
    <property type="term" value="P:nucleobase-containing compound metabolic process"/>
    <property type="evidence" value="ECO:0007669"/>
    <property type="project" value="InterPro"/>
</dbReference>